<gene>
    <name evidence="2" type="ORF">AAY24_08475</name>
</gene>
<dbReference type="GO" id="GO:0005886">
    <property type="term" value="C:plasma membrane"/>
    <property type="evidence" value="ECO:0007669"/>
    <property type="project" value="TreeGrafter"/>
</dbReference>
<dbReference type="OrthoDB" id="5287122at2"/>
<dbReference type="GO" id="GO:0042910">
    <property type="term" value="F:xenobiotic transmembrane transporter activity"/>
    <property type="evidence" value="ECO:0007669"/>
    <property type="project" value="TreeGrafter"/>
</dbReference>
<feature type="transmembrane region" description="Helical" evidence="1">
    <location>
        <begin position="994"/>
        <end position="1020"/>
    </location>
</feature>
<dbReference type="Gene3D" id="1.20.1640.10">
    <property type="entry name" value="Multidrug efflux transporter AcrB transmembrane domain"/>
    <property type="match status" value="2"/>
</dbReference>
<protein>
    <submittedName>
        <fullName evidence="2">Cobalt-zinc-cadmium resistance protein</fullName>
    </submittedName>
</protein>
<evidence type="ECO:0000313" key="3">
    <source>
        <dbReference type="Proteomes" id="UP000034410"/>
    </source>
</evidence>
<sequence>MPGGSQGQARGPIAWMAHNRVTPNLLMLVLLFGGLFTSWTIKEEVFPDFTLDQVDINVEYSGASPEEVEQGIVLAIEEAIRGVEGIEEITATAGEGSASVSAELSSDADVMRVYQDIQQEVDAITTFPEDAEEPQVSLASRQREVLGVAVAGPVSDWILREVAETVRERLLLQPDITQLEMRGERDYEVQVEIDRDTLRRYNLTLADIAITIDNSSVELPGGSLETRGGEILLRVKQRRDWAAEFARIPIVTTDSGGYLTLDQIATVRDGFEDDDSSQKFNGSPSIILDVYRVGEQTPSQVASATRTVIADITPELPPGVSLTIEHDMSEVYQQRLELLLKNAFLGLALVLIVLGAFLEFKLAFWVTLGIPTSFLGAFLFLPSMDVSLNMISMFAFIVALGIVVDDAIIAGENIYERRQQGMGNLAAAIAGAREVSMPIAFSILTNLVAFMPLYFIPGTMGKVFQVIPVVVSAVFLISWVEALVILPAHLGHSRPGHYNPLARWLHDRQQYVANGLNRFVERYYRPLLVVSLRNRYLTVAIGIAVLSVVLGYALSGRMGFTLMPRVESDRAIVTATLPYGSPLEKVQQVETRLVNAIEQVAAEVGRDQLLKSIDTNIAENVSSIRLTLHDEGIRPIEAGEVTRRWRAAVGPLPEVESLRFESDLGGPGRGAALTVELSHNNIDTLDEASASLAQKLAELPLVTDIKDGFSPGKRQLDFALLPEGRSLGLTAEDVARQVRNAFYGAEALRQQRGRNEVKVQVRLPEAQRISEYDIEQFRLKTPDGGWVPLVEVARIKQGHAYTSIERRDARRIVNVTANVEPVDQTNQVVATLRSQILPDLLEQYPGLSYSFQGRQADTSDSVTSLRNSALAALLIIYTMLAIPFRSYTQPILVMVAIPFGAVGALLGHLLMGFSLSVVSLMGIIALSGVVVNDSLVLIDYANRQRGDGQDPLHAIIAAGTRRFRPILLTTLTTFGGLAPMIFETSVQAKMMIPMAISLGYGILFATVISLLLVPSLYLILDDLTVRREMPDEINPAPALEEQS</sequence>
<feature type="transmembrane region" description="Helical" evidence="1">
    <location>
        <begin position="536"/>
        <end position="554"/>
    </location>
</feature>
<keyword evidence="1" id="KW-0812">Transmembrane</keyword>
<dbReference type="SUPFAM" id="SSF82714">
    <property type="entry name" value="Multidrug efflux transporter AcrB TolC docking domain, DN and DC subdomains"/>
    <property type="match status" value="2"/>
</dbReference>
<feature type="transmembrane region" description="Helical" evidence="1">
    <location>
        <begin position="865"/>
        <end position="884"/>
    </location>
</feature>
<dbReference type="AlphaFoldDB" id="A0A0F7JUW9"/>
<feature type="transmembrane region" description="Helical" evidence="1">
    <location>
        <begin position="917"/>
        <end position="942"/>
    </location>
</feature>
<organism evidence="2 3">
    <name type="scientific">Sedimenticola thiotaurini</name>
    <dbReference type="NCBI Taxonomy" id="1543721"/>
    <lineage>
        <taxon>Bacteria</taxon>
        <taxon>Pseudomonadati</taxon>
        <taxon>Pseudomonadota</taxon>
        <taxon>Gammaproteobacteria</taxon>
        <taxon>Chromatiales</taxon>
        <taxon>Sedimenticolaceae</taxon>
        <taxon>Sedimenticola</taxon>
    </lineage>
</organism>
<feature type="transmembrane region" description="Helical" evidence="1">
    <location>
        <begin position="963"/>
        <end position="982"/>
    </location>
</feature>
<dbReference type="SUPFAM" id="SSF82693">
    <property type="entry name" value="Multidrug efflux transporter AcrB pore domain, PN1, PN2, PC1 and PC2 subdomains"/>
    <property type="match status" value="2"/>
</dbReference>
<dbReference type="Gene3D" id="3.30.70.1440">
    <property type="entry name" value="Multidrug efflux transporter AcrB pore domain"/>
    <property type="match status" value="1"/>
</dbReference>
<dbReference type="InterPro" id="IPR027463">
    <property type="entry name" value="AcrB_DN_DC_subdom"/>
</dbReference>
<dbReference type="PANTHER" id="PTHR32063">
    <property type="match status" value="1"/>
</dbReference>
<proteinExistence type="predicted"/>
<dbReference type="Gene3D" id="3.30.70.1320">
    <property type="entry name" value="Multidrug efflux transporter AcrB pore domain like"/>
    <property type="match status" value="1"/>
</dbReference>
<reference evidence="2 3" key="1">
    <citation type="journal article" date="2015" name="Genome Announc.">
        <title>Complete Genome Sequence of Sedimenticola thiotaurini Strain SIP-G1, a Polyphosphate- and Polyhydroxyalkanoate-Accumulating Sulfur-Oxidizing Gammaproteobacterium Isolated from Salt Marsh Sediments.</title>
        <authorList>
            <person name="Flood B.E."/>
            <person name="Jones D.S."/>
            <person name="Bailey J.V."/>
        </authorList>
    </citation>
    <scope>NUCLEOTIDE SEQUENCE [LARGE SCALE GENOMIC DNA]</scope>
    <source>
        <strain evidence="2 3">SIP-G1</strain>
    </source>
</reference>
<feature type="transmembrane region" description="Helical" evidence="1">
    <location>
        <begin position="463"/>
        <end position="486"/>
    </location>
</feature>
<accession>A0A0F7JUW9</accession>
<dbReference type="PANTHER" id="PTHR32063:SF33">
    <property type="entry name" value="RND SUPERFAMILY EFFLUX PUMP PERMEASE COMPONENT"/>
    <property type="match status" value="1"/>
</dbReference>
<dbReference type="PRINTS" id="PR00702">
    <property type="entry name" value="ACRIFLAVINRP"/>
</dbReference>
<keyword evidence="1" id="KW-1133">Transmembrane helix</keyword>
<dbReference type="Gene3D" id="3.30.2090.10">
    <property type="entry name" value="Multidrug efflux transporter AcrB TolC docking domain, DN and DC subdomains"/>
    <property type="match status" value="2"/>
</dbReference>
<keyword evidence="1" id="KW-0472">Membrane</keyword>
<dbReference type="PATRIC" id="fig|1543721.4.peg.1755"/>
<dbReference type="Pfam" id="PF00873">
    <property type="entry name" value="ACR_tran"/>
    <property type="match status" value="1"/>
</dbReference>
<feature type="transmembrane region" description="Helical" evidence="1">
    <location>
        <begin position="891"/>
        <end position="911"/>
    </location>
</feature>
<feature type="transmembrane region" description="Helical" evidence="1">
    <location>
        <begin position="362"/>
        <end position="381"/>
    </location>
</feature>
<name>A0A0F7JUW9_9GAMM</name>
<dbReference type="SUPFAM" id="SSF82866">
    <property type="entry name" value="Multidrug efflux transporter AcrB transmembrane domain"/>
    <property type="match status" value="2"/>
</dbReference>
<feature type="transmembrane region" description="Helical" evidence="1">
    <location>
        <begin position="21"/>
        <end position="41"/>
    </location>
</feature>
<dbReference type="InterPro" id="IPR001036">
    <property type="entry name" value="Acrflvin-R"/>
</dbReference>
<feature type="transmembrane region" description="Helical" evidence="1">
    <location>
        <begin position="393"/>
        <end position="415"/>
    </location>
</feature>
<feature type="transmembrane region" description="Helical" evidence="1">
    <location>
        <begin position="338"/>
        <end position="357"/>
    </location>
</feature>
<evidence type="ECO:0000313" key="2">
    <source>
        <dbReference type="EMBL" id="AKH20381.1"/>
    </source>
</evidence>
<dbReference type="Gene3D" id="3.30.70.1430">
    <property type="entry name" value="Multidrug efflux transporter AcrB pore domain"/>
    <property type="match status" value="2"/>
</dbReference>
<dbReference type="RefSeq" id="WP_046859316.1">
    <property type="nucleotide sequence ID" value="NZ_CP011412.1"/>
</dbReference>
<dbReference type="KEGG" id="seds:AAY24_08475"/>
<feature type="transmembrane region" description="Helical" evidence="1">
    <location>
        <begin position="435"/>
        <end position="457"/>
    </location>
</feature>
<evidence type="ECO:0000256" key="1">
    <source>
        <dbReference type="SAM" id="Phobius"/>
    </source>
</evidence>
<keyword evidence="3" id="KW-1185">Reference proteome</keyword>
<dbReference type="Proteomes" id="UP000034410">
    <property type="component" value="Chromosome"/>
</dbReference>
<dbReference type="EMBL" id="CP011412">
    <property type="protein sequence ID" value="AKH20381.1"/>
    <property type="molecule type" value="Genomic_DNA"/>
</dbReference>